<dbReference type="OrthoDB" id="55804at2157"/>
<sequence length="159" mass="18196">MNVISSDARIADLIGLLSVLNNIFDGRTDLYQLEKEMEVDVDDLMPIVYTASQMGLVTVGEGDIIISDKGLEFLKSNIKKRKEIIRESLTKIEPFVTAMELKVFSLNELLETLQRKGIQNYNKPEGMYELQLIILEWGVYSGLISRLDENRFKVNYDKS</sequence>
<dbReference type="EMBL" id="CP049074">
    <property type="protein sequence ID" value="QKR00453.1"/>
    <property type="molecule type" value="Genomic_DNA"/>
</dbReference>
<dbReference type="AlphaFoldDB" id="A0A6N0NX54"/>
<proteinExistence type="predicted"/>
<protein>
    <submittedName>
        <fullName evidence="1">ABC transporter ATP-binding protein</fullName>
    </submittedName>
</protein>
<dbReference type="GeneID" id="55642033"/>
<dbReference type="Proteomes" id="UP000509301">
    <property type="component" value="Chromosome"/>
</dbReference>
<keyword evidence="2" id="KW-1185">Reference proteome</keyword>
<dbReference type="Pfam" id="PF09821">
    <property type="entry name" value="AAA_assoc_C"/>
    <property type="match status" value="1"/>
</dbReference>
<dbReference type="InterPro" id="IPR018632">
    <property type="entry name" value="AAA-associated_dom_C"/>
</dbReference>
<keyword evidence="1" id="KW-0547">Nucleotide-binding</keyword>
<dbReference type="GO" id="GO:0005524">
    <property type="term" value="F:ATP binding"/>
    <property type="evidence" value="ECO:0007669"/>
    <property type="project" value="UniProtKB-KW"/>
</dbReference>
<dbReference type="KEGG" id="mten:GWK48_08775"/>
<gene>
    <name evidence="1" type="ORF">GWK48_08775</name>
</gene>
<dbReference type="RefSeq" id="WP_174631462.1">
    <property type="nucleotide sequence ID" value="NZ_CP049074.1"/>
</dbReference>
<evidence type="ECO:0000313" key="2">
    <source>
        <dbReference type="Proteomes" id="UP000509301"/>
    </source>
</evidence>
<name>A0A6N0NX54_9CREN</name>
<organism evidence="1 2">
    <name type="scientific">Metallosphaera tengchongensis</name>
    <dbReference type="NCBI Taxonomy" id="1532350"/>
    <lineage>
        <taxon>Archaea</taxon>
        <taxon>Thermoproteota</taxon>
        <taxon>Thermoprotei</taxon>
        <taxon>Sulfolobales</taxon>
        <taxon>Sulfolobaceae</taxon>
        <taxon>Metallosphaera</taxon>
    </lineage>
</organism>
<reference evidence="1 2" key="1">
    <citation type="submission" date="2020-02" db="EMBL/GenBank/DDBJ databases">
        <title>Comparative genome analysis reveals the metabolism and evolution of the thermophilic archaeal genus Metallosphaera.</title>
        <authorList>
            <person name="Jiang C."/>
        </authorList>
    </citation>
    <scope>NUCLEOTIDE SEQUENCE [LARGE SCALE GENOMIC DNA]</scope>
    <source>
        <strain evidence="1 2">Ric-A</strain>
    </source>
</reference>
<keyword evidence="1" id="KW-0067">ATP-binding</keyword>
<evidence type="ECO:0000313" key="1">
    <source>
        <dbReference type="EMBL" id="QKR00453.1"/>
    </source>
</evidence>
<accession>A0A6N0NX54</accession>